<comment type="caution">
    <text evidence="2">The sequence shown here is derived from an EMBL/GenBank/DDBJ whole genome shotgun (WGS) entry which is preliminary data.</text>
</comment>
<evidence type="ECO:0000256" key="1">
    <source>
        <dbReference type="SAM" id="MobiDB-lite"/>
    </source>
</evidence>
<feature type="region of interest" description="Disordered" evidence="1">
    <location>
        <begin position="186"/>
        <end position="226"/>
    </location>
</feature>
<evidence type="ECO:0000313" key="2">
    <source>
        <dbReference type="EMBL" id="THH30993.1"/>
    </source>
</evidence>
<feature type="region of interest" description="Disordered" evidence="1">
    <location>
        <begin position="44"/>
        <end position="103"/>
    </location>
</feature>
<organism evidence="2 3">
    <name type="scientific">Antrodiella citrinella</name>
    <dbReference type="NCBI Taxonomy" id="2447956"/>
    <lineage>
        <taxon>Eukaryota</taxon>
        <taxon>Fungi</taxon>
        <taxon>Dikarya</taxon>
        <taxon>Basidiomycota</taxon>
        <taxon>Agaricomycotina</taxon>
        <taxon>Agaricomycetes</taxon>
        <taxon>Polyporales</taxon>
        <taxon>Steccherinaceae</taxon>
        <taxon>Antrodiella</taxon>
    </lineage>
</organism>
<feature type="compositionally biased region" description="Acidic residues" evidence="1">
    <location>
        <begin position="59"/>
        <end position="72"/>
    </location>
</feature>
<evidence type="ECO:0000313" key="3">
    <source>
        <dbReference type="Proteomes" id="UP000308730"/>
    </source>
</evidence>
<proteinExistence type="predicted"/>
<reference evidence="2 3" key="1">
    <citation type="submission" date="2019-02" db="EMBL/GenBank/DDBJ databases">
        <title>Genome sequencing of the rare red list fungi Antrodiella citrinella (Flaviporus citrinellus).</title>
        <authorList>
            <person name="Buettner E."/>
            <person name="Kellner H."/>
        </authorList>
    </citation>
    <scope>NUCLEOTIDE SEQUENCE [LARGE SCALE GENOMIC DNA]</scope>
    <source>
        <strain evidence="2 3">DSM 108506</strain>
    </source>
</reference>
<accession>A0A4V3XIY6</accession>
<feature type="compositionally biased region" description="Gly residues" evidence="1">
    <location>
        <begin position="87"/>
        <end position="99"/>
    </location>
</feature>
<dbReference type="OrthoDB" id="2596255at2759"/>
<gene>
    <name evidence="2" type="ORF">EUX98_g3172</name>
</gene>
<feature type="non-terminal residue" evidence="2">
    <location>
        <position position="252"/>
    </location>
</feature>
<dbReference type="EMBL" id="SGPM01000061">
    <property type="protein sequence ID" value="THH30993.1"/>
    <property type="molecule type" value="Genomic_DNA"/>
</dbReference>
<name>A0A4V3XIY6_9APHY</name>
<protein>
    <submittedName>
        <fullName evidence="2">Uncharacterized protein</fullName>
    </submittedName>
</protein>
<feature type="compositionally biased region" description="Low complexity" evidence="1">
    <location>
        <begin position="201"/>
        <end position="211"/>
    </location>
</feature>
<dbReference type="AlphaFoldDB" id="A0A4V3XIY6"/>
<dbReference type="Proteomes" id="UP000308730">
    <property type="component" value="Unassembled WGS sequence"/>
</dbReference>
<keyword evidence="3" id="KW-1185">Reference proteome</keyword>
<sequence length="252" mass="26717">MNDPSSSSSLTQPQWHSIRPWRPILSLCVREITSVSATFILSSPFASSHGDGDGATNDGTDESGDTDEDIMEGDVVLEGGEGRRRNGGNGGGGGRGGQGMQRRHTQIVADALSKGLSVKVNGTPWQRVLMKVDDEADEAVIILFGLMPGRQYDVELGIVPGENSPLRSQITTENGTGAVDFSVNGEQQHHQQHFLAPTPPISSHHPSSNAPGAPPPTASTSTPTVPSFSLEDRRIQLTHTLALLTSEHATLT</sequence>